<accession>A0A2H3CSZ8</accession>
<evidence type="ECO:0000313" key="3">
    <source>
        <dbReference type="Proteomes" id="UP000217790"/>
    </source>
</evidence>
<evidence type="ECO:0000313" key="2">
    <source>
        <dbReference type="EMBL" id="PBK84980.1"/>
    </source>
</evidence>
<dbReference type="EMBL" id="KZ293694">
    <property type="protein sequence ID" value="PBK84980.1"/>
    <property type="molecule type" value="Genomic_DNA"/>
</dbReference>
<reference evidence="3" key="1">
    <citation type="journal article" date="2017" name="Nat. Ecol. Evol.">
        <title>Genome expansion and lineage-specific genetic innovations in the forest pathogenic fungi Armillaria.</title>
        <authorList>
            <person name="Sipos G."/>
            <person name="Prasanna A.N."/>
            <person name="Walter M.C."/>
            <person name="O'Connor E."/>
            <person name="Balint B."/>
            <person name="Krizsan K."/>
            <person name="Kiss B."/>
            <person name="Hess J."/>
            <person name="Varga T."/>
            <person name="Slot J."/>
            <person name="Riley R."/>
            <person name="Boka B."/>
            <person name="Rigling D."/>
            <person name="Barry K."/>
            <person name="Lee J."/>
            <person name="Mihaltcheva S."/>
            <person name="LaButti K."/>
            <person name="Lipzen A."/>
            <person name="Waldron R."/>
            <person name="Moloney N.M."/>
            <person name="Sperisen C."/>
            <person name="Kredics L."/>
            <person name="Vagvoelgyi C."/>
            <person name="Patrignani A."/>
            <person name="Fitzpatrick D."/>
            <person name="Nagy I."/>
            <person name="Doyle S."/>
            <person name="Anderson J.B."/>
            <person name="Grigoriev I.V."/>
            <person name="Gueldener U."/>
            <person name="Muensterkoetter M."/>
            <person name="Nagy L.G."/>
        </authorList>
    </citation>
    <scope>NUCLEOTIDE SEQUENCE [LARGE SCALE GENOMIC DNA]</scope>
    <source>
        <strain evidence="3">Ar21-2</strain>
    </source>
</reference>
<keyword evidence="3" id="KW-1185">Reference proteome</keyword>
<sequence>MAVKPYYATGFMGHSHTVNHTVSKQSEALTVWVRSRIYGTHIRHTEHSVAQATVWVKKWRACKGVRTYDCNKTQVSETARKQACISYGNGTPVAASEPMTAKERRSQDTANNQADDLANATCLVQYESL</sequence>
<protein>
    <submittedName>
        <fullName evidence="2">Uncharacterized protein</fullName>
    </submittedName>
</protein>
<name>A0A2H3CSZ8_ARMGA</name>
<evidence type="ECO:0000256" key="1">
    <source>
        <dbReference type="SAM" id="MobiDB-lite"/>
    </source>
</evidence>
<dbReference type="InParanoid" id="A0A2H3CSZ8"/>
<feature type="region of interest" description="Disordered" evidence="1">
    <location>
        <begin position="94"/>
        <end position="113"/>
    </location>
</feature>
<organism evidence="2 3">
    <name type="scientific">Armillaria gallica</name>
    <name type="common">Bulbous honey fungus</name>
    <name type="synonym">Armillaria bulbosa</name>
    <dbReference type="NCBI Taxonomy" id="47427"/>
    <lineage>
        <taxon>Eukaryota</taxon>
        <taxon>Fungi</taxon>
        <taxon>Dikarya</taxon>
        <taxon>Basidiomycota</taxon>
        <taxon>Agaricomycotina</taxon>
        <taxon>Agaricomycetes</taxon>
        <taxon>Agaricomycetidae</taxon>
        <taxon>Agaricales</taxon>
        <taxon>Marasmiineae</taxon>
        <taxon>Physalacriaceae</taxon>
        <taxon>Armillaria</taxon>
    </lineage>
</organism>
<dbReference type="AlphaFoldDB" id="A0A2H3CSZ8"/>
<dbReference type="Proteomes" id="UP000217790">
    <property type="component" value="Unassembled WGS sequence"/>
</dbReference>
<gene>
    <name evidence="2" type="ORF">ARMGADRAFT_1087887</name>
</gene>
<proteinExistence type="predicted"/>